<dbReference type="CDD" id="cd06304">
    <property type="entry name" value="PBP1_BmpA_Med_PnrA-like"/>
    <property type="match status" value="1"/>
</dbReference>
<dbReference type="InterPro" id="IPR028082">
    <property type="entry name" value="Peripla_BP_I"/>
</dbReference>
<sequence length="357" mass="37099">MSRSPASRPVARPVAQTLPSVFTAQRLFAAVIVAAAAATAFAPQARAADKVAMLLPGSINDQSWNAAGFGAVGKLKAAGDDVAFSENVAPADRIEAMKDYARRGYTSIIGHSGSFLSAAQRVGPEFEKVTFIIGSGGAGAGKNVVSVDYDNAQMGYMMGVLAARLSKSNKVGSVNGLEGLPNVVQQVGGFRQGVKSVKPTAEVKVIYIKDMEDAAMAKEAALALISGGADFVFGKLNAGQNGIVQAAKEKKVYTSGRSFAHAEMAPDQVVTTIVEKWPDMYLAATRDASAGKLKPGLTMYGYEAAGGPGAELMFAKDTPYGKGVPKDVVAELEAIKKKFASGALKLDVKKEDARGGV</sequence>
<reference evidence="9 10" key="1">
    <citation type="submission" date="2020-07" db="EMBL/GenBank/DDBJ databases">
        <title>Genomic Encyclopedia of Type Strains, Phase IV (KMG-V): Genome sequencing to study the core and pangenomes of soil and plant-associated prokaryotes.</title>
        <authorList>
            <person name="Whitman W."/>
        </authorList>
    </citation>
    <scope>NUCLEOTIDE SEQUENCE [LARGE SCALE GENOMIC DNA]</scope>
    <source>
        <strain evidence="9 10">SAS40</strain>
    </source>
</reference>
<keyword evidence="9" id="KW-0813">Transport</keyword>
<organism evidence="9 10">
    <name type="scientific">Pigmentiphaga litoralis</name>
    <dbReference type="NCBI Taxonomy" id="516702"/>
    <lineage>
        <taxon>Bacteria</taxon>
        <taxon>Pseudomonadati</taxon>
        <taxon>Pseudomonadota</taxon>
        <taxon>Betaproteobacteria</taxon>
        <taxon>Burkholderiales</taxon>
        <taxon>Alcaligenaceae</taxon>
        <taxon>Pigmentiphaga</taxon>
    </lineage>
</organism>
<evidence type="ECO:0000256" key="3">
    <source>
        <dbReference type="ARBA" id="ARBA00022475"/>
    </source>
</evidence>
<dbReference type="SUPFAM" id="SSF53822">
    <property type="entry name" value="Periplasmic binding protein-like I"/>
    <property type="match status" value="1"/>
</dbReference>
<gene>
    <name evidence="9" type="ORF">FHW18_002758</name>
</gene>
<dbReference type="RefSeq" id="WP_179587183.1">
    <property type="nucleotide sequence ID" value="NZ_JACBYR010000001.1"/>
</dbReference>
<keyword evidence="10" id="KW-1185">Reference proteome</keyword>
<feature type="domain" description="ABC transporter substrate-binding protein PnrA-like" evidence="8">
    <location>
        <begin position="49"/>
        <end position="296"/>
    </location>
</feature>
<feature type="signal peptide" evidence="7">
    <location>
        <begin position="1"/>
        <end position="47"/>
    </location>
</feature>
<comment type="similarity">
    <text evidence="2">Belongs to the BMP lipoprotein family.</text>
</comment>
<evidence type="ECO:0000313" key="10">
    <source>
        <dbReference type="Proteomes" id="UP000542125"/>
    </source>
</evidence>
<dbReference type="AlphaFoldDB" id="A0A7Y9IUS6"/>
<evidence type="ECO:0000256" key="2">
    <source>
        <dbReference type="ARBA" id="ARBA00008610"/>
    </source>
</evidence>
<evidence type="ECO:0000256" key="6">
    <source>
        <dbReference type="ARBA" id="ARBA00023288"/>
    </source>
</evidence>
<evidence type="ECO:0000259" key="8">
    <source>
        <dbReference type="Pfam" id="PF02608"/>
    </source>
</evidence>
<comment type="caution">
    <text evidence="9">The sequence shown here is derived from an EMBL/GenBank/DDBJ whole genome shotgun (WGS) entry which is preliminary data.</text>
</comment>
<dbReference type="Proteomes" id="UP000542125">
    <property type="component" value="Unassembled WGS sequence"/>
</dbReference>
<dbReference type="Pfam" id="PF02608">
    <property type="entry name" value="Bmp"/>
    <property type="match status" value="1"/>
</dbReference>
<keyword evidence="4 7" id="KW-0732">Signal</keyword>
<dbReference type="PANTHER" id="PTHR34296">
    <property type="entry name" value="TRANSCRIPTIONAL ACTIVATOR PROTEIN MED"/>
    <property type="match status" value="1"/>
</dbReference>
<evidence type="ECO:0000256" key="4">
    <source>
        <dbReference type="ARBA" id="ARBA00022729"/>
    </source>
</evidence>
<evidence type="ECO:0000256" key="1">
    <source>
        <dbReference type="ARBA" id="ARBA00004193"/>
    </source>
</evidence>
<evidence type="ECO:0000313" key="9">
    <source>
        <dbReference type="EMBL" id="NYE83487.1"/>
    </source>
</evidence>
<evidence type="ECO:0000256" key="7">
    <source>
        <dbReference type="SAM" id="SignalP"/>
    </source>
</evidence>
<dbReference type="PANTHER" id="PTHR34296:SF2">
    <property type="entry name" value="ABC TRANSPORTER GUANOSINE-BINDING PROTEIN NUPN"/>
    <property type="match status" value="1"/>
</dbReference>
<dbReference type="InterPro" id="IPR050957">
    <property type="entry name" value="BMP_lipoprotein"/>
</dbReference>
<proteinExistence type="inferred from homology"/>
<keyword evidence="3" id="KW-1003">Cell membrane</keyword>
<keyword evidence="9" id="KW-0762">Sugar transport</keyword>
<dbReference type="Gene3D" id="3.40.50.2300">
    <property type="match status" value="2"/>
</dbReference>
<dbReference type="GO" id="GO:0005886">
    <property type="term" value="C:plasma membrane"/>
    <property type="evidence" value="ECO:0007669"/>
    <property type="project" value="UniProtKB-SubCell"/>
</dbReference>
<evidence type="ECO:0000256" key="5">
    <source>
        <dbReference type="ARBA" id="ARBA00023136"/>
    </source>
</evidence>
<name>A0A7Y9IUS6_9BURK</name>
<protein>
    <submittedName>
        <fullName evidence="9">Simple sugar transport system substrate-binding protein/basic membrane protein A</fullName>
    </submittedName>
</protein>
<keyword evidence="6" id="KW-0449">Lipoprotein</keyword>
<keyword evidence="5" id="KW-0472">Membrane</keyword>
<dbReference type="InterPro" id="IPR003760">
    <property type="entry name" value="PnrA-like"/>
</dbReference>
<dbReference type="EMBL" id="JACBYR010000001">
    <property type="protein sequence ID" value="NYE83487.1"/>
    <property type="molecule type" value="Genomic_DNA"/>
</dbReference>
<comment type="subcellular location">
    <subcellularLocation>
        <location evidence="1">Cell membrane</location>
        <topology evidence="1">Lipid-anchor</topology>
    </subcellularLocation>
</comment>
<accession>A0A7Y9IUS6</accession>
<feature type="chain" id="PRO_5030715402" evidence="7">
    <location>
        <begin position="48"/>
        <end position="357"/>
    </location>
</feature>